<proteinExistence type="predicted"/>
<organism evidence="2 3">
    <name type="scientific">Kingdonia uniflora</name>
    <dbReference type="NCBI Taxonomy" id="39325"/>
    <lineage>
        <taxon>Eukaryota</taxon>
        <taxon>Viridiplantae</taxon>
        <taxon>Streptophyta</taxon>
        <taxon>Embryophyta</taxon>
        <taxon>Tracheophyta</taxon>
        <taxon>Spermatophyta</taxon>
        <taxon>Magnoliopsida</taxon>
        <taxon>Ranunculales</taxon>
        <taxon>Circaeasteraceae</taxon>
        <taxon>Kingdonia</taxon>
    </lineage>
</organism>
<evidence type="ECO:0000313" key="2">
    <source>
        <dbReference type="EMBL" id="KAF6134802.1"/>
    </source>
</evidence>
<comment type="caution">
    <text evidence="2">The sequence shown here is derived from an EMBL/GenBank/DDBJ whole genome shotgun (WGS) entry which is preliminary data.</text>
</comment>
<reference evidence="2 3" key="1">
    <citation type="journal article" date="2020" name="IScience">
        <title>Genome Sequencing of the Endangered Kingdonia uniflora (Circaeasteraceae, Ranunculales) Reveals Potential Mechanisms of Evolutionary Specialization.</title>
        <authorList>
            <person name="Sun Y."/>
            <person name="Deng T."/>
            <person name="Zhang A."/>
            <person name="Moore M.J."/>
            <person name="Landis J.B."/>
            <person name="Lin N."/>
            <person name="Zhang H."/>
            <person name="Zhang X."/>
            <person name="Huang J."/>
            <person name="Zhang X."/>
            <person name="Sun H."/>
            <person name="Wang H."/>
        </authorList>
    </citation>
    <scope>NUCLEOTIDE SEQUENCE [LARGE SCALE GENOMIC DNA]</scope>
    <source>
        <strain evidence="2">TB1705</strain>
        <tissue evidence="2">Leaf</tissue>
    </source>
</reference>
<dbReference type="Proteomes" id="UP000541444">
    <property type="component" value="Unassembled WGS sequence"/>
</dbReference>
<evidence type="ECO:0000256" key="1">
    <source>
        <dbReference type="SAM" id="MobiDB-lite"/>
    </source>
</evidence>
<accession>A0A7J7KWW3</accession>
<protein>
    <submittedName>
        <fullName evidence="2">Uncharacterized protein</fullName>
    </submittedName>
</protein>
<sequence>MKSNKPYSSSLFKCDFNVYINNCIDIFLRPKVEDSSQPPIILNLKVEDSSQPPIILDPKVEDSSQPPIILDPKVEDSSQQPVTPDPDVEASPSLTKRPRREARKPFAVGYADIFRPRESVFSIFSVLTLDFSVLFYSHSLTSETMTSNLQDEGYNLFFFFFSAKKTLQDYVAAYGSRLAGHWFSMTDCWSTSWTLQHLLRLTRAPFDYLRCSLGIIVWMVTMNIVRPREKLPTSRKPPMEEIVVDDCLQFGTIFSVNSSTISVCSSAEAEPTNVYNEVCDYNEGDFMMDDIELLPNIEVSDGFHDIEASDGFHDSESLNDISQVNIDIG</sequence>
<dbReference type="AlphaFoldDB" id="A0A7J7KWW3"/>
<name>A0A7J7KWW3_9MAGN</name>
<dbReference type="EMBL" id="JACGCM010002827">
    <property type="protein sequence ID" value="KAF6134802.1"/>
    <property type="molecule type" value="Genomic_DNA"/>
</dbReference>
<keyword evidence="3" id="KW-1185">Reference proteome</keyword>
<evidence type="ECO:0000313" key="3">
    <source>
        <dbReference type="Proteomes" id="UP000541444"/>
    </source>
</evidence>
<gene>
    <name evidence="2" type="ORF">GIB67_002203</name>
</gene>
<feature type="region of interest" description="Disordered" evidence="1">
    <location>
        <begin position="53"/>
        <end position="96"/>
    </location>
</feature>